<feature type="compositionally biased region" description="Basic and acidic residues" evidence="1">
    <location>
        <begin position="26"/>
        <end position="37"/>
    </location>
</feature>
<reference evidence="2" key="1">
    <citation type="submission" date="2021-08" db="EMBL/GenBank/DDBJ databases">
        <authorList>
            <person name="Zhang H."/>
            <person name="Xu M."/>
            <person name="Yu Z."/>
            <person name="Yang L."/>
            <person name="Cai Y."/>
        </authorList>
    </citation>
    <scope>NUCLEOTIDE SEQUENCE</scope>
    <source>
        <strain evidence="2">CHL1</strain>
    </source>
</reference>
<dbReference type="EMBL" id="CP081869">
    <property type="protein sequence ID" value="QZO01101.1"/>
    <property type="molecule type" value="Genomic_DNA"/>
</dbReference>
<proteinExistence type="predicted"/>
<evidence type="ECO:0000313" key="2">
    <source>
        <dbReference type="EMBL" id="QZO01101.1"/>
    </source>
</evidence>
<gene>
    <name evidence="2" type="ORF">K6K41_05875</name>
</gene>
<dbReference type="KEGG" id="cmet:K6K41_05875"/>
<evidence type="ECO:0000313" key="3">
    <source>
        <dbReference type="Proteomes" id="UP000825701"/>
    </source>
</evidence>
<keyword evidence="3" id="KW-1185">Reference proteome</keyword>
<dbReference type="Proteomes" id="UP000825701">
    <property type="component" value="Chromosome"/>
</dbReference>
<accession>A0A9E6RGN3</accession>
<name>A0A9E6RGN3_9HYPH</name>
<dbReference type="RefSeq" id="WP_261404328.1">
    <property type="nucleotide sequence ID" value="NZ_CP081869.1"/>
</dbReference>
<sequence length="52" mass="5784">MTVLGVSLLGITIAYAAFKSRQGMTGEKRRLTERGTRDVYAAEQRDPANRRA</sequence>
<protein>
    <submittedName>
        <fullName evidence="2">Uncharacterized protein</fullName>
    </submittedName>
</protein>
<organism evidence="2 3">
    <name type="scientific">Chenggangzhangella methanolivorans</name>
    <dbReference type="NCBI Taxonomy" id="1437009"/>
    <lineage>
        <taxon>Bacteria</taxon>
        <taxon>Pseudomonadati</taxon>
        <taxon>Pseudomonadota</taxon>
        <taxon>Alphaproteobacteria</taxon>
        <taxon>Hyphomicrobiales</taxon>
        <taxon>Methylopilaceae</taxon>
        <taxon>Chenggangzhangella</taxon>
    </lineage>
</organism>
<feature type="compositionally biased region" description="Basic and acidic residues" evidence="1">
    <location>
        <begin position="43"/>
        <end position="52"/>
    </location>
</feature>
<dbReference type="AlphaFoldDB" id="A0A9E6RGN3"/>
<evidence type="ECO:0000256" key="1">
    <source>
        <dbReference type="SAM" id="MobiDB-lite"/>
    </source>
</evidence>
<feature type="region of interest" description="Disordered" evidence="1">
    <location>
        <begin position="24"/>
        <end position="52"/>
    </location>
</feature>